<evidence type="ECO:0000313" key="2">
    <source>
        <dbReference type="Proteomes" id="UP000314985"/>
    </source>
</evidence>
<dbReference type="AlphaFoldDB" id="A0A4X1VI29"/>
<evidence type="ECO:0000313" key="1">
    <source>
        <dbReference type="Ensembl" id="ENSSSCP00070041511.1"/>
    </source>
</evidence>
<dbReference type="Proteomes" id="UP000314985">
    <property type="component" value="Chromosome 8"/>
</dbReference>
<proteinExistence type="predicted"/>
<gene>
    <name evidence="1" type="primary">LSM6</name>
</gene>
<organism evidence="1 2">
    <name type="scientific">Sus scrofa</name>
    <name type="common">Pig</name>
    <dbReference type="NCBI Taxonomy" id="9823"/>
    <lineage>
        <taxon>Eukaryota</taxon>
        <taxon>Metazoa</taxon>
        <taxon>Chordata</taxon>
        <taxon>Craniata</taxon>
        <taxon>Vertebrata</taxon>
        <taxon>Euteleostomi</taxon>
        <taxon>Mammalia</taxon>
        <taxon>Eutheria</taxon>
        <taxon>Laurasiatheria</taxon>
        <taxon>Artiodactyla</taxon>
        <taxon>Suina</taxon>
        <taxon>Suidae</taxon>
        <taxon>Sus</taxon>
    </lineage>
</organism>
<name>A0A4X1VI29_PIG</name>
<dbReference type="Ensembl" id="ENSSSCT00070049154.1">
    <property type="protein sequence ID" value="ENSSSCP00070041511.1"/>
    <property type="gene ID" value="ENSSSCG00070024631.1"/>
</dbReference>
<reference evidence="1 2" key="1">
    <citation type="submission" date="2017-08" db="EMBL/GenBank/DDBJ databases">
        <title>USMARCv1.0.</title>
        <authorList>
            <person name="Hannum G.I."/>
            <person name="Koren S."/>
            <person name="Schroeder S.G."/>
            <person name="Chin S.C."/>
            <person name="Nonneman D.J."/>
            <person name="Becker S.A."/>
            <person name="Rosen B.D."/>
            <person name="Bickhart D.M."/>
            <person name="Putnam N.H."/>
            <person name="Green R.E."/>
            <person name="Tuggle C.K."/>
            <person name="Liu H."/>
            <person name="Rohrer G.A."/>
            <person name="Warr A."/>
            <person name="Hall R."/>
            <person name="Kim K."/>
            <person name="Hume D.A."/>
            <person name="Talbot R."/>
            <person name="Chow W."/>
            <person name="Howe K."/>
            <person name="Schwartz A.S."/>
            <person name="Watson M."/>
            <person name="Archibald A.L."/>
            <person name="Phillippy A.M."/>
            <person name="Smith T.P.L."/>
        </authorList>
    </citation>
    <scope>NUCLEOTIDE SEQUENCE [LARGE SCALE GENOMIC DNA]</scope>
</reference>
<accession>A0A4X1VI29</accession>
<protein>
    <submittedName>
        <fullName evidence="1">LSM6 homolog, U6 small nuclear RNA and mRNA degradation associated</fullName>
    </submittedName>
</protein>
<reference evidence="1" key="2">
    <citation type="submission" date="2025-08" db="UniProtKB">
        <authorList>
            <consortium name="Ensembl"/>
        </authorList>
    </citation>
    <scope>IDENTIFICATION</scope>
</reference>
<sequence>MFHKVCSFGLRRQRVPATRYSASGSIPSTGNRFGLQERQLHRKSRTLNRAGGDSQGFRCEGGEDLPFKCTVILHLPLRHALGGFSDPLSGRRSLIL</sequence>